<protein>
    <submittedName>
        <fullName evidence="5">Uncharacterized protein</fullName>
    </submittedName>
</protein>
<organism evidence="5 6">
    <name type="scientific">Epilithonimonas hispanica</name>
    <dbReference type="NCBI Taxonomy" id="358687"/>
    <lineage>
        <taxon>Bacteria</taxon>
        <taxon>Pseudomonadati</taxon>
        <taxon>Bacteroidota</taxon>
        <taxon>Flavobacteriia</taxon>
        <taxon>Flavobacteriales</taxon>
        <taxon>Weeksellaceae</taxon>
        <taxon>Chryseobacterium group</taxon>
        <taxon>Epilithonimonas</taxon>
    </lineage>
</organism>
<dbReference type="Proteomes" id="UP000256326">
    <property type="component" value="Unassembled WGS sequence"/>
</dbReference>
<feature type="domain" description="GEVED" evidence="4">
    <location>
        <begin position="357"/>
        <end position="447"/>
    </location>
</feature>
<dbReference type="InterPro" id="IPR026444">
    <property type="entry name" value="Secre_tail"/>
</dbReference>
<evidence type="ECO:0000313" key="6">
    <source>
        <dbReference type="Proteomes" id="UP000256326"/>
    </source>
</evidence>
<feature type="domain" description="Secretion system C-terminal sorting" evidence="3">
    <location>
        <begin position="465"/>
        <end position="525"/>
    </location>
</feature>
<evidence type="ECO:0000259" key="3">
    <source>
        <dbReference type="Pfam" id="PF18962"/>
    </source>
</evidence>
<dbReference type="OrthoDB" id="951108at2"/>
<reference evidence="5 6" key="1">
    <citation type="journal article" date="2006" name="Int. J. Syst. Evol. Microbiol.">
        <title>Chryseobacterium hispanicum sp. nov., isolated from the drinking water distribution system of Sevilla, Spain.</title>
        <authorList>
            <person name="Gallego V."/>
            <person name="Garcia M.T."/>
            <person name="Ventosa A."/>
        </authorList>
    </citation>
    <scope>NUCLEOTIDE SEQUENCE [LARGE SCALE GENOMIC DNA]</scope>
    <source>
        <strain evidence="5 6">KCTC 22104</strain>
    </source>
</reference>
<gene>
    <name evidence="5" type="ORF">DRF58_14590</name>
</gene>
<dbReference type="AlphaFoldDB" id="A0A3D9CPQ9"/>
<dbReference type="Pfam" id="PF20009">
    <property type="entry name" value="GEVED"/>
    <property type="match status" value="1"/>
</dbReference>
<comment type="caution">
    <text evidence="5">The sequence shown here is derived from an EMBL/GenBank/DDBJ whole genome shotgun (WGS) entry which is preliminary data.</text>
</comment>
<dbReference type="NCBIfam" id="TIGR04183">
    <property type="entry name" value="Por_Secre_tail"/>
    <property type="match status" value="1"/>
</dbReference>
<dbReference type="Gene3D" id="2.60.120.260">
    <property type="entry name" value="Galactose-binding domain-like"/>
    <property type="match status" value="1"/>
</dbReference>
<evidence type="ECO:0000256" key="1">
    <source>
        <dbReference type="ARBA" id="ARBA00022729"/>
    </source>
</evidence>
<dbReference type="SUPFAM" id="SSF49265">
    <property type="entry name" value="Fibronectin type III"/>
    <property type="match status" value="1"/>
</dbReference>
<accession>A0A3D9CPQ9</accession>
<dbReference type="Gene3D" id="2.60.40.10">
    <property type="entry name" value="Immunoglobulins"/>
    <property type="match status" value="1"/>
</dbReference>
<dbReference type="Pfam" id="PF18962">
    <property type="entry name" value="Por_Secre_tail"/>
    <property type="match status" value="1"/>
</dbReference>
<keyword evidence="1 2" id="KW-0732">Signal</keyword>
<dbReference type="EMBL" id="QNUG01000039">
    <property type="protein sequence ID" value="REC67796.1"/>
    <property type="molecule type" value="Genomic_DNA"/>
</dbReference>
<proteinExistence type="predicted"/>
<evidence type="ECO:0000259" key="4">
    <source>
        <dbReference type="Pfam" id="PF20009"/>
    </source>
</evidence>
<sequence>MKKILFPCLMALSFGANAQINHVGDFEEETNIGQYGQFGTGTITEDAACGGSFGGQLSIGATTSQTGWMVQLLTLEDEGQVNNGQKVDVSINYKKAAEVTGTLYVSYMAYNEVENNWSIVNVSAGTPLTAAAITDCQTLTATIPAGALQPGSVYGIGAWFVKKTGNVGGNIYIDNISIAQESVATAPSCTTFTDLTNGAVVAAGTYALTWNTAANAVNYKVTVGTTPGGSDVFNETVAETTTNVGLTPGTTYYTKVVPSNLVGDATGCTEISFSTNSTVEHCGPLTSTAPNAIAPIKSVTFAGVTNTSDPTATGIGAFPVHQDFTTTEFTVSNDTQSVPFTVLGGTNGNALNGWATSVFVDWNNDGDFDDAGEAYFNTFATRLYKGAVTDNPVTLTGNITIPAGTSIGKKFMRIKYNFQSPAATTLHTALTTGCSNMINGQAEDYIIDYKDALAVSDVNKSSISVFPNPFTDVLKISDVKGVKSVSVNDISGRQVKTLAPSAELNLSNLKAGLYIVNLQMEDGTVKSFKAIKK</sequence>
<dbReference type="RefSeq" id="WP_116036481.1">
    <property type="nucleotide sequence ID" value="NZ_JBHLVV010000081.1"/>
</dbReference>
<feature type="chain" id="PRO_5017549059" evidence="2">
    <location>
        <begin position="19"/>
        <end position="533"/>
    </location>
</feature>
<evidence type="ECO:0000256" key="2">
    <source>
        <dbReference type="SAM" id="SignalP"/>
    </source>
</evidence>
<name>A0A3D9CPQ9_9FLAO</name>
<dbReference type="InterPro" id="IPR013783">
    <property type="entry name" value="Ig-like_fold"/>
</dbReference>
<keyword evidence="6" id="KW-1185">Reference proteome</keyword>
<evidence type="ECO:0000313" key="5">
    <source>
        <dbReference type="EMBL" id="REC67796.1"/>
    </source>
</evidence>
<dbReference type="InterPro" id="IPR045474">
    <property type="entry name" value="GEVED"/>
</dbReference>
<feature type="signal peptide" evidence="2">
    <location>
        <begin position="1"/>
        <end position="18"/>
    </location>
</feature>
<dbReference type="InterPro" id="IPR036116">
    <property type="entry name" value="FN3_sf"/>
</dbReference>